<keyword evidence="5" id="KW-1185">Reference proteome</keyword>
<organism evidence="2 4">
    <name type="scientific">Legionella qingyii</name>
    <dbReference type="NCBI Taxonomy" id="2184757"/>
    <lineage>
        <taxon>Bacteria</taxon>
        <taxon>Pseudomonadati</taxon>
        <taxon>Pseudomonadota</taxon>
        <taxon>Gammaproteobacteria</taxon>
        <taxon>Legionellales</taxon>
        <taxon>Legionellaceae</taxon>
        <taxon>Legionella</taxon>
    </lineage>
</organism>
<dbReference type="EMBL" id="RZGX01000013">
    <property type="protein sequence ID" value="RUR22069.1"/>
    <property type="molecule type" value="Genomic_DNA"/>
</dbReference>
<dbReference type="RefSeq" id="WP_110142391.1">
    <property type="nucleotide sequence ID" value="NZ_QHJG01000012.1"/>
</dbReference>
<evidence type="ECO:0000313" key="3">
    <source>
        <dbReference type="EMBL" id="RUR22069.1"/>
    </source>
</evidence>
<dbReference type="OrthoDB" id="1551210at2"/>
<accession>A0A317U5I1</accession>
<evidence type="ECO:0000259" key="1">
    <source>
        <dbReference type="Pfam" id="PF13340"/>
    </source>
</evidence>
<sequence length="51" mass="5817">MSKRYQSDLTDKQWAIIKPLIPAEKEGGRPRTTGMREVMSAIFYSLRAGCQ</sequence>
<dbReference type="PANTHER" id="PTHR30007">
    <property type="entry name" value="PHP DOMAIN PROTEIN"/>
    <property type="match status" value="1"/>
</dbReference>
<dbReference type="Pfam" id="PF13340">
    <property type="entry name" value="DUF4096"/>
    <property type="match status" value="1"/>
</dbReference>
<dbReference type="Proteomes" id="UP000287374">
    <property type="component" value="Unassembled WGS sequence"/>
</dbReference>
<protein>
    <submittedName>
        <fullName evidence="3">Transposase</fullName>
    </submittedName>
</protein>
<feature type="domain" description="Insertion element IS402-like" evidence="1">
    <location>
        <begin position="9"/>
        <end position="51"/>
    </location>
</feature>
<dbReference type="AlphaFoldDB" id="A0A317U5I1"/>
<evidence type="ECO:0000313" key="4">
    <source>
        <dbReference type="Proteomes" id="UP000247152"/>
    </source>
</evidence>
<dbReference type="Proteomes" id="UP000247152">
    <property type="component" value="Unassembled WGS sequence"/>
</dbReference>
<evidence type="ECO:0000313" key="5">
    <source>
        <dbReference type="Proteomes" id="UP000287374"/>
    </source>
</evidence>
<dbReference type="PANTHER" id="PTHR30007:SF0">
    <property type="entry name" value="TRANSPOSASE"/>
    <property type="match status" value="1"/>
</dbReference>
<name>A0A317U5I1_9GAMM</name>
<gene>
    <name evidence="2" type="ORF">DGG96_09020</name>
    <name evidence="3" type="ORF">ELY20_10940</name>
</gene>
<dbReference type="InterPro" id="IPR025161">
    <property type="entry name" value="IS402-like_dom"/>
</dbReference>
<reference evidence="2 4" key="1">
    <citation type="submission" date="2018-05" db="EMBL/GenBank/DDBJ databases">
        <title>Legionella qingyii sp.nov., whole genome shotgun sequence.</title>
        <authorList>
            <person name="Wu H."/>
            <person name="Zhu Q."/>
            <person name="Hu C."/>
        </authorList>
    </citation>
    <scope>NUCLEOTIDE SEQUENCE [LARGE SCALE GENOMIC DNA]</scope>
    <source>
        <strain evidence="2 4">HEB18</strain>
    </source>
</reference>
<dbReference type="EMBL" id="QHJG01000012">
    <property type="protein sequence ID" value="PWY56067.1"/>
    <property type="molecule type" value="Genomic_DNA"/>
</dbReference>
<comment type="caution">
    <text evidence="2">The sequence shown here is derived from an EMBL/GenBank/DDBJ whole genome shotgun (WGS) entry which is preliminary data.</text>
</comment>
<reference evidence="3 5" key="2">
    <citation type="submission" date="2018-12" db="EMBL/GenBank/DDBJ databases">
        <title>Legionella sp,whole genome shotgun sequence.</title>
        <authorList>
            <person name="Wu H."/>
        </authorList>
    </citation>
    <scope>NUCLEOTIDE SEQUENCE [LARGE SCALE GENOMIC DNA]</scope>
    <source>
        <strain evidence="5">km489</strain>
        <strain evidence="3">Km489</strain>
    </source>
</reference>
<evidence type="ECO:0000313" key="2">
    <source>
        <dbReference type="EMBL" id="PWY56067.1"/>
    </source>
</evidence>
<proteinExistence type="predicted"/>